<dbReference type="PANTHER" id="PTHR12993">
    <property type="entry name" value="N-ACETYLGLUCOSAMINYL-PHOSPHATIDYLINOSITOL DE-N-ACETYLASE-RELATED"/>
    <property type="match status" value="1"/>
</dbReference>
<name>A0A2S8GFX4_9BACT</name>
<comment type="caution">
    <text evidence="2">The sequence shown here is derived from an EMBL/GenBank/DDBJ whole genome shotgun (WGS) entry which is preliminary data.</text>
</comment>
<dbReference type="Proteomes" id="UP000237819">
    <property type="component" value="Unassembled WGS sequence"/>
</dbReference>
<dbReference type="EMBL" id="PUHZ01000024">
    <property type="protein sequence ID" value="PQO43151.1"/>
    <property type="molecule type" value="Genomic_DNA"/>
</dbReference>
<protein>
    <submittedName>
        <fullName evidence="2">LmbE family protein</fullName>
    </submittedName>
</protein>
<evidence type="ECO:0000313" key="2">
    <source>
        <dbReference type="EMBL" id="PQO43151.1"/>
    </source>
</evidence>
<dbReference type="GO" id="GO:0016811">
    <property type="term" value="F:hydrolase activity, acting on carbon-nitrogen (but not peptide) bonds, in linear amides"/>
    <property type="evidence" value="ECO:0007669"/>
    <property type="project" value="TreeGrafter"/>
</dbReference>
<gene>
    <name evidence="2" type="ORF">C5Y93_25945</name>
    <name evidence="1" type="ORF">C5Y98_21300</name>
</gene>
<organism evidence="2 3">
    <name type="scientific">Blastopirellula marina</name>
    <dbReference type="NCBI Taxonomy" id="124"/>
    <lineage>
        <taxon>Bacteria</taxon>
        <taxon>Pseudomonadati</taxon>
        <taxon>Planctomycetota</taxon>
        <taxon>Planctomycetia</taxon>
        <taxon>Pirellulales</taxon>
        <taxon>Pirellulaceae</taxon>
        <taxon>Blastopirellula</taxon>
    </lineage>
</organism>
<dbReference type="RefSeq" id="WP_105338365.1">
    <property type="nucleotide sequence ID" value="NZ_PUHZ01000024.1"/>
</dbReference>
<reference evidence="3 4" key="1">
    <citation type="submission" date="2018-02" db="EMBL/GenBank/DDBJ databases">
        <title>Comparative genomes isolates from brazilian mangrove.</title>
        <authorList>
            <person name="Araujo J.E."/>
            <person name="Taketani R.G."/>
            <person name="Silva M.C.P."/>
            <person name="Loureco M.V."/>
            <person name="Andreote F.D."/>
        </authorList>
    </citation>
    <scope>NUCLEOTIDE SEQUENCE [LARGE SCALE GENOMIC DNA]</scope>
    <source>
        <strain evidence="1 4">NAP PRIS-MGV</strain>
        <strain evidence="2 3">Nap-Phe MGV</strain>
    </source>
</reference>
<dbReference type="Pfam" id="PF02585">
    <property type="entry name" value="PIG-L"/>
    <property type="match status" value="1"/>
</dbReference>
<evidence type="ECO:0000313" key="3">
    <source>
        <dbReference type="Proteomes" id="UP000237819"/>
    </source>
</evidence>
<dbReference type="OrthoDB" id="9790023at2"/>
<proteinExistence type="predicted"/>
<evidence type="ECO:0000313" key="1">
    <source>
        <dbReference type="EMBL" id="PQO30092.1"/>
    </source>
</evidence>
<dbReference type="InterPro" id="IPR003737">
    <property type="entry name" value="GlcNAc_PI_deacetylase-related"/>
</dbReference>
<accession>A0A2S8GFX4</accession>
<dbReference type="Gene3D" id="3.40.50.10320">
    <property type="entry name" value="LmbE-like"/>
    <property type="match status" value="1"/>
</dbReference>
<dbReference type="InterPro" id="IPR024078">
    <property type="entry name" value="LmbE-like_dom_sf"/>
</dbReference>
<dbReference type="Proteomes" id="UP000239388">
    <property type="component" value="Unassembled WGS sequence"/>
</dbReference>
<evidence type="ECO:0000313" key="4">
    <source>
        <dbReference type="Proteomes" id="UP000239388"/>
    </source>
</evidence>
<dbReference type="PANTHER" id="PTHR12993:SF30">
    <property type="entry name" value="N-ACETYL-ALPHA-D-GLUCOSAMINYL L-MALATE DEACETYLASE 1"/>
    <property type="match status" value="1"/>
</dbReference>
<dbReference type="EMBL" id="PUIB01000021">
    <property type="protein sequence ID" value="PQO30092.1"/>
    <property type="molecule type" value="Genomic_DNA"/>
</dbReference>
<dbReference type="AlphaFoldDB" id="A0A2S8GFX4"/>
<dbReference type="SUPFAM" id="SSF102588">
    <property type="entry name" value="LmbE-like"/>
    <property type="match status" value="1"/>
</dbReference>
<sequence length="258" mass="28368">MTRSVLAVAAHPDDIEFLMAGALMALAEAGYQLHYWNIADGCCGSMTTDRATTARIRLAEAEAAAASIGATFHPPLCADLEVFYTLPLLQQVTSVIRAIEPEIVLTHAPSDYMEDHMQVARLAVTGAFCRGMPNFPVAPPQAITAQKTTVYHAQPYQNRDPLGKLVMPELFVDTTDLVERKVAMLACHKSQKEWLDQSQGMGSYLEALRDMDRQVGSLSQQYAFAEGYRRHLYAGFCDPDDDPLATALAGRTLRNPAY</sequence>